<dbReference type="GO" id="GO:0005840">
    <property type="term" value="C:ribosome"/>
    <property type="evidence" value="ECO:0007669"/>
    <property type="project" value="UniProtKB-KW"/>
</dbReference>
<keyword evidence="1" id="KW-0489">Methyltransferase</keyword>
<dbReference type="GO" id="GO:0032259">
    <property type="term" value="P:methylation"/>
    <property type="evidence" value="ECO:0007669"/>
    <property type="project" value="UniProtKB-KW"/>
</dbReference>
<keyword evidence="1" id="KW-0808">Transferase</keyword>
<dbReference type="EMBL" id="FXUF01000004">
    <property type="protein sequence ID" value="SMP52667.1"/>
    <property type="molecule type" value="Genomic_DNA"/>
</dbReference>
<dbReference type="SUPFAM" id="SSF53335">
    <property type="entry name" value="S-adenosyl-L-methionine-dependent methyltransferases"/>
    <property type="match status" value="1"/>
</dbReference>
<accession>A0AA45WVE1</accession>
<protein>
    <submittedName>
        <fullName evidence="1">Ribosomal protein L11 methyltransferase (PrmA)</fullName>
    </submittedName>
</protein>
<organism evidence="1 2">
    <name type="scientific">Anoxynatronum buryatiense</name>
    <dbReference type="NCBI Taxonomy" id="489973"/>
    <lineage>
        <taxon>Bacteria</taxon>
        <taxon>Bacillati</taxon>
        <taxon>Bacillota</taxon>
        <taxon>Clostridia</taxon>
        <taxon>Eubacteriales</taxon>
        <taxon>Clostridiaceae</taxon>
        <taxon>Anoxynatronum</taxon>
    </lineage>
</organism>
<reference evidence="1" key="1">
    <citation type="submission" date="2017-05" db="EMBL/GenBank/DDBJ databases">
        <authorList>
            <person name="Varghese N."/>
            <person name="Submissions S."/>
        </authorList>
    </citation>
    <scope>NUCLEOTIDE SEQUENCE</scope>
    <source>
        <strain evidence="1">Su22</strain>
    </source>
</reference>
<dbReference type="Gene3D" id="3.40.50.720">
    <property type="entry name" value="NAD(P)-binding Rossmann-like Domain"/>
    <property type="match status" value="1"/>
</dbReference>
<keyword evidence="2" id="KW-1185">Reference proteome</keyword>
<dbReference type="Proteomes" id="UP001158066">
    <property type="component" value="Unassembled WGS sequence"/>
</dbReference>
<dbReference type="Gene3D" id="3.40.50.150">
    <property type="entry name" value="Vaccinia Virus protein VP39"/>
    <property type="match status" value="1"/>
</dbReference>
<keyword evidence="1" id="KW-0687">Ribonucleoprotein</keyword>
<dbReference type="CDD" id="cd02440">
    <property type="entry name" value="AdoMet_MTases"/>
    <property type="match status" value="1"/>
</dbReference>
<dbReference type="AlphaFoldDB" id="A0AA45WVE1"/>
<gene>
    <name evidence="1" type="ORF">SAMN06296020_104269</name>
</gene>
<name>A0AA45WVE1_9CLOT</name>
<proteinExistence type="predicted"/>
<evidence type="ECO:0000313" key="1">
    <source>
        <dbReference type="EMBL" id="SMP52667.1"/>
    </source>
</evidence>
<dbReference type="RefSeq" id="WP_283408928.1">
    <property type="nucleotide sequence ID" value="NZ_FXUF01000004.1"/>
</dbReference>
<evidence type="ECO:0000313" key="2">
    <source>
        <dbReference type="Proteomes" id="UP001158066"/>
    </source>
</evidence>
<dbReference type="GO" id="GO:0008168">
    <property type="term" value="F:methyltransferase activity"/>
    <property type="evidence" value="ECO:0007669"/>
    <property type="project" value="UniProtKB-KW"/>
</dbReference>
<keyword evidence="1" id="KW-0689">Ribosomal protein</keyword>
<comment type="caution">
    <text evidence="1">The sequence shown here is derived from an EMBL/GenBank/DDBJ whole genome shotgun (WGS) entry which is preliminary data.</text>
</comment>
<dbReference type="InterPro" id="IPR029063">
    <property type="entry name" value="SAM-dependent_MTases_sf"/>
</dbReference>
<sequence>MKNDQIIIFGASEAGLNFYDQWSHLYNIKCFMDNDPNKWGKKLNGIDIVSPDVLESRDTVFVASMYYEEIEKQLLEKGLNKIYGCPIFYVCGRSDERYDGALKRIKSKLERLEVSELSISNYSKKYLDSIKKNLSQQLQIYKEIIQVVYTDTDESIENTSFLDYGGGTGILGCLAKELGIKRVYYSDIYDVAVKDARTIATELGYELHGHITGDETTVAKYFLDEGIQLGGIGSYDVLEHIYDVESFFNIILESLEKGASICMATSANSYNPKIVERLIKVHDELEYRDRADYEGHKQRDALDSYFKIRKKIIKNLLNQDVDLENDDIVELLAKKSRGLNQSDIELVVKEYIETGKMNRDRNNRFPSNTCDPYTGNWGEQLIDYDLLVDSLTEQGVDVQLLPKKSIEKSGVLALLLRKV</sequence>